<name>A0ABZ1CTA4_9TREE</name>
<protein>
    <recommendedName>
        <fullName evidence="2">Class II aldolase/adducin N-terminal domain-containing protein</fullName>
    </recommendedName>
</protein>
<organism evidence="3 4">
    <name type="scientific">Kwoniella shivajii</name>
    <dbReference type="NCBI Taxonomy" id="564305"/>
    <lineage>
        <taxon>Eukaryota</taxon>
        <taxon>Fungi</taxon>
        <taxon>Dikarya</taxon>
        <taxon>Basidiomycota</taxon>
        <taxon>Agaricomycotina</taxon>
        <taxon>Tremellomycetes</taxon>
        <taxon>Tremellales</taxon>
        <taxon>Cryptococcaceae</taxon>
        <taxon>Kwoniella</taxon>
    </lineage>
</organism>
<dbReference type="EMBL" id="CP141881">
    <property type="protein sequence ID" value="WRT63507.1"/>
    <property type="molecule type" value="Genomic_DNA"/>
</dbReference>
<dbReference type="InterPro" id="IPR051017">
    <property type="entry name" value="Aldolase-II_Adducin_sf"/>
</dbReference>
<dbReference type="PANTHER" id="PTHR10672">
    <property type="entry name" value="ADDUCIN"/>
    <property type="match status" value="1"/>
</dbReference>
<dbReference type="SMART" id="SM01007">
    <property type="entry name" value="Aldolase_II"/>
    <property type="match status" value="1"/>
</dbReference>
<evidence type="ECO:0000313" key="3">
    <source>
        <dbReference type="EMBL" id="WRT63507.1"/>
    </source>
</evidence>
<feature type="compositionally biased region" description="Low complexity" evidence="1">
    <location>
        <begin position="1"/>
        <end position="16"/>
    </location>
</feature>
<dbReference type="InterPro" id="IPR036409">
    <property type="entry name" value="Aldolase_II/adducin_N_sf"/>
</dbReference>
<gene>
    <name evidence="3" type="ORF">IL334_000412</name>
</gene>
<dbReference type="GeneID" id="87952543"/>
<accession>A0ABZ1CTA4</accession>
<dbReference type="SUPFAM" id="SSF53639">
    <property type="entry name" value="AraD/HMP-PK domain-like"/>
    <property type="match status" value="1"/>
</dbReference>
<evidence type="ECO:0000259" key="2">
    <source>
        <dbReference type="SMART" id="SM01007"/>
    </source>
</evidence>
<dbReference type="Proteomes" id="UP001329825">
    <property type="component" value="Chromosome 1"/>
</dbReference>
<feature type="domain" description="Class II aldolase/adducin N-terminal" evidence="2">
    <location>
        <begin position="49"/>
        <end position="236"/>
    </location>
</feature>
<dbReference type="Pfam" id="PF00596">
    <property type="entry name" value="Aldolase_II"/>
    <property type="match status" value="1"/>
</dbReference>
<reference evidence="3 4" key="1">
    <citation type="submission" date="2024-01" db="EMBL/GenBank/DDBJ databases">
        <title>Comparative genomics of Cryptococcus and Kwoniella reveals pathogenesis evolution and contrasting modes of karyotype evolution via chromosome fusion or intercentromeric recombination.</title>
        <authorList>
            <person name="Coelho M.A."/>
            <person name="David-Palma M."/>
            <person name="Shea T."/>
            <person name="Bowers K."/>
            <person name="McGinley-Smith S."/>
            <person name="Mohammad A.W."/>
            <person name="Gnirke A."/>
            <person name="Yurkov A.M."/>
            <person name="Nowrousian M."/>
            <person name="Sun S."/>
            <person name="Cuomo C.A."/>
            <person name="Heitman J."/>
        </authorList>
    </citation>
    <scope>NUCLEOTIDE SEQUENCE [LARGE SCALE GENOMIC DNA]</scope>
    <source>
        <strain evidence="3">CBS 11374</strain>
    </source>
</reference>
<evidence type="ECO:0000313" key="4">
    <source>
        <dbReference type="Proteomes" id="UP001329825"/>
    </source>
</evidence>
<sequence length="286" mass="31062">MASTSTQTTASTSTASRLHLRGGAVGPRSKKYVRPTFSSKEEERKYQKERLAAAFRLFSKLGFDEGVAGHITIRDAINPNAFWVNPYGVAFDLLTVSDLLLIDHDGNILEGTGRSGDGQIYNAAGFAIHGAIHKLRPDIHAAAHSHTTFGRAFSVLGRNIDIASHDAAQFTDTVRLYGNFGGIVLDDEEGRRICEALGPNGKGVILQNHGILSAAQSVDAAVAYFVRLEQLCESQLMSDALGHPTNVNQEDIAAVFATYGGEDEAYFQAQEMFEWIDHETGGDYKL</sequence>
<feature type="region of interest" description="Disordered" evidence="1">
    <location>
        <begin position="1"/>
        <end position="39"/>
    </location>
</feature>
<proteinExistence type="predicted"/>
<dbReference type="Gene3D" id="3.40.225.10">
    <property type="entry name" value="Class II aldolase/adducin N-terminal domain"/>
    <property type="match status" value="1"/>
</dbReference>
<evidence type="ECO:0000256" key="1">
    <source>
        <dbReference type="SAM" id="MobiDB-lite"/>
    </source>
</evidence>
<dbReference type="RefSeq" id="XP_062788247.1">
    <property type="nucleotide sequence ID" value="XM_062932196.1"/>
</dbReference>
<dbReference type="NCBIfam" id="NF004855">
    <property type="entry name" value="PRK06208.1"/>
    <property type="match status" value="1"/>
</dbReference>
<dbReference type="InterPro" id="IPR001303">
    <property type="entry name" value="Aldolase_II/adducin_N"/>
</dbReference>
<dbReference type="PANTHER" id="PTHR10672:SF39">
    <property type="entry name" value="CLASS II ALDOLASE_ADDUCIN N-TERMINAL DOMAIN-CONTAINING PROTEIN"/>
    <property type="match status" value="1"/>
</dbReference>
<keyword evidence="4" id="KW-1185">Reference proteome</keyword>